<reference evidence="2" key="1">
    <citation type="submission" date="2018-02" db="EMBL/GenBank/DDBJ databases">
        <title>Rhizophora mucronata_Transcriptome.</title>
        <authorList>
            <person name="Meera S.P."/>
            <person name="Sreeshan A."/>
            <person name="Augustine A."/>
        </authorList>
    </citation>
    <scope>NUCLEOTIDE SEQUENCE</scope>
    <source>
        <tissue evidence="2">Leaf</tissue>
    </source>
</reference>
<dbReference type="EMBL" id="GGEC01076388">
    <property type="protein sequence ID" value="MBX56872.1"/>
    <property type="molecule type" value="Transcribed_RNA"/>
</dbReference>
<keyword evidence="1" id="KW-1133">Transmembrane helix</keyword>
<keyword evidence="1" id="KW-0472">Membrane</keyword>
<evidence type="ECO:0000256" key="1">
    <source>
        <dbReference type="SAM" id="Phobius"/>
    </source>
</evidence>
<keyword evidence="1" id="KW-0812">Transmembrane</keyword>
<name>A0A2P2PQ38_RHIMU</name>
<feature type="transmembrane region" description="Helical" evidence="1">
    <location>
        <begin position="6"/>
        <end position="30"/>
    </location>
</feature>
<evidence type="ECO:0000313" key="2">
    <source>
        <dbReference type="EMBL" id="MBX56872.1"/>
    </source>
</evidence>
<accession>A0A2P2PQ38</accession>
<protein>
    <submittedName>
        <fullName evidence="2">Uncharacterized protein</fullName>
    </submittedName>
</protein>
<dbReference type="AlphaFoldDB" id="A0A2P2PQ38"/>
<sequence length="38" mass="4142">MNSSRALLITSSITCMYTVLVVVDVAAIFYNPGRPIPK</sequence>
<proteinExistence type="predicted"/>
<organism evidence="2">
    <name type="scientific">Rhizophora mucronata</name>
    <name type="common">Asiatic mangrove</name>
    <dbReference type="NCBI Taxonomy" id="61149"/>
    <lineage>
        <taxon>Eukaryota</taxon>
        <taxon>Viridiplantae</taxon>
        <taxon>Streptophyta</taxon>
        <taxon>Embryophyta</taxon>
        <taxon>Tracheophyta</taxon>
        <taxon>Spermatophyta</taxon>
        <taxon>Magnoliopsida</taxon>
        <taxon>eudicotyledons</taxon>
        <taxon>Gunneridae</taxon>
        <taxon>Pentapetalae</taxon>
        <taxon>rosids</taxon>
        <taxon>fabids</taxon>
        <taxon>Malpighiales</taxon>
        <taxon>Rhizophoraceae</taxon>
        <taxon>Rhizophora</taxon>
    </lineage>
</organism>